<feature type="domain" description="IPT/TIG" evidence="2">
    <location>
        <begin position="920"/>
        <end position="1002"/>
    </location>
</feature>
<feature type="domain" description="IPT/TIG" evidence="2">
    <location>
        <begin position="837"/>
        <end position="918"/>
    </location>
</feature>
<dbReference type="Proteomes" id="UP000054742">
    <property type="component" value="Unassembled WGS sequence"/>
</dbReference>
<dbReference type="InterPro" id="IPR013783">
    <property type="entry name" value="Ig-like_fold"/>
</dbReference>
<accession>A0A0W0SE66</accession>
<keyword evidence="1" id="KW-0732">Signal</keyword>
<dbReference type="STRING" id="29422.Lbru_1748"/>
<protein>
    <submittedName>
        <fullName evidence="3">IPT/TIG domain protein</fullName>
    </submittedName>
</protein>
<dbReference type="EMBL" id="LNXV01000025">
    <property type="protein sequence ID" value="KTC81758.1"/>
    <property type="molecule type" value="Genomic_DNA"/>
</dbReference>
<dbReference type="CDD" id="cd00102">
    <property type="entry name" value="IPT"/>
    <property type="match status" value="8"/>
</dbReference>
<reference evidence="3 4" key="1">
    <citation type="submission" date="2015-11" db="EMBL/GenBank/DDBJ databases">
        <title>Genomic analysis of 38 Legionella species identifies large and diverse effector repertoires.</title>
        <authorList>
            <person name="Burstein D."/>
            <person name="Amaro F."/>
            <person name="Zusman T."/>
            <person name="Lifshitz Z."/>
            <person name="Cohen O."/>
            <person name="Gilbert J.A."/>
            <person name="Pupko T."/>
            <person name="Shuman H.A."/>
            <person name="Segal G."/>
        </authorList>
    </citation>
    <scope>NUCLEOTIDE SEQUENCE [LARGE SCALE GENOMIC DNA]</scope>
    <source>
        <strain evidence="3 4">ATCC 43878</strain>
    </source>
</reference>
<dbReference type="InterPro" id="IPR052387">
    <property type="entry name" value="Fibrocystin"/>
</dbReference>
<feature type="domain" description="IPT/TIG" evidence="2">
    <location>
        <begin position="756"/>
        <end position="836"/>
    </location>
</feature>
<evidence type="ECO:0000313" key="4">
    <source>
        <dbReference type="Proteomes" id="UP000054742"/>
    </source>
</evidence>
<feature type="non-terminal residue" evidence="3">
    <location>
        <position position="1072"/>
    </location>
</feature>
<dbReference type="PANTHER" id="PTHR46769">
    <property type="entry name" value="POLYCYSTIC KIDNEY AND HEPATIC DISEASE 1 (AUTOSOMAL RECESSIVE)-LIKE 1"/>
    <property type="match status" value="1"/>
</dbReference>
<name>A0A0W0SE66_9GAMM</name>
<evidence type="ECO:0000256" key="1">
    <source>
        <dbReference type="ARBA" id="ARBA00022729"/>
    </source>
</evidence>
<dbReference type="PATRIC" id="fig|29422.6.peg.1861"/>
<feature type="domain" description="IPT/TIG" evidence="2">
    <location>
        <begin position="575"/>
        <end position="656"/>
    </location>
</feature>
<organism evidence="3 4">
    <name type="scientific">Legionella brunensis</name>
    <dbReference type="NCBI Taxonomy" id="29422"/>
    <lineage>
        <taxon>Bacteria</taxon>
        <taxon>Pseudomonadati</taxon>
        <taxon>Pseudomonadota</taxon>
        <taxon>Gammaproteobacteria</taxon>
        <taxon>Legionellales</taxon>
        <taxon>Legionellaceae</taxon>
        <taxon>Legionella</taxon>
    </lineage>
</organism>
<feature type="domain" description="IPT/TIG" evidence="2">
    <location>
        <begin position="397"/>
        <end position="484"/>
    </location>
</feature>
<keyword evidence="4" id="KW-1185">Reference proteome</keyword>
<sequence>MLKGTAHHSFVKIFSKVAKKKTQQFVSALLIYSQLLQVAAFAATPMQVNHMSSSSPWRNSTQSITPELSSPVTPLESLYLNNQQFGLNGPLTWGVNYSDLTGTFLNAQYLFPVNERLVFAALGEYGSGQYRYGGTVGYEFLPLSQVKFTAERFNQRLPFQFDSGAIEERVHQDAYGARFQQLFVHPFLQTVNAGGYYADASDKNLNPFVFASNGLNCSSQVGIECINYRHIAGATSKGIDAGVEVLLTPATLVGGNIYYDQVHYHTLFSDIFHENREGIGAAVKINHLFNSQFKFLGEASVRKIYDSYQGGIGWLPPLKDKRLEFALTGQHLVSHNSTPNNNSISLQVNWTPGSKEYEKRFNWRGKQLASVAQWVQMPAVHMNQVLAIAEQVTRYLAPAITAVTPNSGLFAGGNTITISGFNFIQGAQVFFGNQIAPLTTVQSSSLINVTVPPIASVASSLGVDIRVQNPDGQQATLPSGYTYGTPLLPKIAKVSLSKGNIYGDSTVVITGKNFTELTRVSFGGAAAKIVAQNKTELTVITPSHEAGVVDVVVATEKGSTTAKGVFTYVADAFQLPIIKKITANSGATTGGETVTISGSNFDENTSITFGGVAASIVSQNDAEVVVTVPSHDAGVVDVVVTTGKGSATAKESYTFVANSNSFNAKAPTIEKIIANSGATTGGETVTISGSNFDATTSVTFDSATAKIVSQNDKQVVITTPAHDAGVVDVIVTTENGSTKATNSYTYKIKKQANFAPPLIVNIFPTSGPTSGGQSVTIVGSNFVVGGSTVIFGASPATITSESSTVLVVTTPAGVGTVSVVVNTAEGSSNPASYSYDGPTIVGVSPSSGPTTGGQTVTITGNNFFPGAQSVTFGGIAAPIVSSTFNQIEVTTPPNSPGLTNIVVTTASGSSNNGSYTYVASPTLATVSPDSGPTAGGQTVTITGSNFVVGGTSVSFAGSPGTSVNVSSSTQLTVVTPAGTAGLANVVVTTVGGSSGNGSYTYVASPTLATVSPNLGPASGGQTVTITGSNFVVGGTSVSFAGSLGTSVNVSSSTQLTVVTPAGTAGLANVVVT</sequence>
<dbReference type="Pfam" id="PF01833">
    <property type="entry name" value="TIG"/>
    <property type="match status" value="8"/>
</dbReference>
<feature type="domain" description="IPT/TIG" evidence="2">
    <location>
        <begin position="1004"/>
        <end position="1072"/>
    </location>
</feature>
<dbReference type="Gene3D" id="2.60.40.10">
    <property type="entry name" value="Immunoglobulins"/>
    <property type="match status" value="8"/>
</dbReference>
<evidence type="ECO:0000313" key="3">
    <source>
        <dbReference type="EMBL" id="KTC81758.1"/>
    </source>
</evidence>
<dbReference type="SUPFAM" id="SSF81296">
    <property type="entry name" value="E set domains"/>
    <property type="match status" value="8"/>
</dbReference>
<gene>
    <name evidence="3" type="ORF">Lbru_1748</name>
</gene>
<comment type="caution">
    <text evidence="3">The sequence shown here is derived from an EMBL/GenBank/DDBJ whole genome shotgun (WGS) entry which is preliminary data.</text>
</comment>
<dbReference type="PANTHER" id="PTHR46769:SF2">
    <property type="entry name" value="FIBROCYSTIN-L ISOFORM 2 PRECURSOR-RELATED"/>
    <property type="match status" value="1"/>
</dbReference>
<dbReference type="SMART" id="SM00429">
    <property type="entry name" value="IPT"/>
    <property type="match status" value="8"/>
</dbReference>
<dbReference type="RefSeq" id="WP_193786916.1">
    <property type="nucleotide sequence ID" value="NZ_LNXV01000025.1"/>
</dbReference>
<proteinExistence type="predicted"/>
<feature type="domain" description="IPT/TIG" evidence="2">
    <location>
        <begin position="488"/>
        <end position="569"/>
    </location>
</feature>
<dbReference type="InterPro" id="IPR002909">
    <property type="entry name" value="IPT_dom"/>
</dbReference>
<dbReference type="InterPro" id="IPR014756">
    <property type="entry name" value="Ig_E-set"/>
</dbReference>
<evidence type="ECO:0000259" key="2">
    <source>
        <dbReference type="SMART" id="SM00429"/>
    </source>
</evidence>
<feature type="domain" description="IPT/TIG" evidence="2">
    <location>
        <begin position="666"/>
        <end position="747"/>
    </location>
</feature>
<dbReference type="AlphaFoldDB" id="A0A0W0SE66"/>